<evidence type="ECO:0000256" key="1">
    <source>
        <dbReference type="SAM" id="MobiDB-lite"/>
    </source>
</evidence>
<protein>
    <submittedName>
        <fullName evidence="2">Uncharacterized protein</fullName>
    </submittedName>
</protein>
<evidence type="ECO:0000313" key="3">
    <source>
        <dbReference type="Proteomes" id="UP000250235"/>
    </source>
</evidence>
<proteinExistence type="predicted"/>
<accession>A0A2Z7A3P1</accession>
<dbReference type="Proteomes" id="UP000250235">
    <property type="component" value="Unassembled WGS sequence"/>
</dbReference>
<organism evidence="2 3">
    <name type="scientific">Dorcoceras hygrometricum</name>
    <dbReference type="NCBI Taxonomy" id="472368"/>
    <lineage>
        <taxon>Eukaryota</taxon>
        <taxon>Viridiplantae</taxon>
        <taxon>Streptophyta</taxon>
        <taxon>Embryophyta</taxon>
        <taxon>Tracheophyta</taxon>
        <taxon>Spermatophyta</taxon>
        <taxon>Magnoliopsida</taxon>
        <taxon>eudicotyledons</taxon>
        <taxon>Gunneridae</taxon>
        <taxon>Pentapetalae</taxon>
        <taxon>asterids</taxon>
        <taxon>lamiids</taxon>
        <taxon>Lamiales</taxon>
        <taxon>Gesneriaceae</taxon>
        <taxon>Didymocarpoideae</taxon>
        <taxon>Trichosporeae</taxon>
        <taxon>Loxocarpinae</taxon>
        <taxon>Dorcoceras</taxon>
    </lineage>
</organism>
<feature type="region of interest" description="Disordered" evidence="1">
    <location>
        <begin position="168"/>
        <end position="188"/>
    </location>
</feature>
<dbReference type="EMBL" id="KV019150">
    <property type="protein sequence ID" value="KZV16218.1"/>
    <property type="molecule type" value="Genomic_DNA"/>
</dbReference>
<dbReference type="AlphaFoldDB" id="A0A2Z7A3P1"/>
<gene>
    <name evidence="2" type="ORF">F511_42430</name>
</gene>
<sequence>MVLWILGRFTSTCVTLNGSMIQLAVGSQLLVTPKTNFWTCLRTMVKRLATSSHDLLGITDSSYKNHLIMISVQFDPFSSNMPTESTTIGKSRFARDSIIMHTSWRSNSDVACVTRIGYPCTRASGESSTTKHRLLQASEPHPIPPHDDPNGVGPAVGERVRLISKGNETAPAVRHAPPRTHGPNSPTLTHIIGALCSATL</sequence>
<name>A0A2Z7A3P1_9LAMI</name>
<reference evidence="2 3" key="1">
    <citation type="journal article" date="2015" name="Proc. Natl. Acad. Sci. U.S.A.">
        <title>The resurrection genome of Boea hygrometrica: A blueprint for survival of dehydration.</title>
        <authorList>
            <person name="Xiao L."/>
            <person name="Yang G."/>
            <person name="Zhang L."/>
            <person name="Yang X."/>
            <person name="Zhao S."/>
            <person name="Ji Z."/>
            <person name="Zhou Q."/>
            <person name="Hu M."/>
            <person name="Wang Y."/>
            <person name="Chen M."/>
            <person name="Xu Y."/>
            <person name="Jin H."/>
            <person name="Xiao X."/>
            <person name="Hu G."/>
            <person name="Bao F."/>
            <person name="Hu Y."/>
            <person name="Wan P."/>
            <person name="Li L."/>
            <person name="Deng X."/>
            <person name="Kuang T."/>
            <person name="Xiang C."/>
            <person name="Zhu J.K."/>
            <person name="Oliver M.J."/>
            <person name="He Y."/>
        </authorList>
    </citation>
    <scope>NUCLEOTIDE SEQUENCE [LARGE SCALE GENOMIC DNA]</scope>
    <source>
        <strain evidence="3">cv. XS01</strain>
    </source>
</reference>
<keyword evidence="3" id="KW-1185">Reference proteome</keyword>
<evidence type="ECO:0000313" key="2">
    <source>
        <dbReference type="EMBL" id="KZV16218.1"/>
    </source>
</evidence>